<reference evidence="5 6" key="1">
    <citation type="submission" date="2020-12" db="EMBL/GenBank/DDBJ databases">
        <authorList>
            <person name="Awala S.I."/>
            <person name="Gwak J.-H."/>
            <person name="Kim S.-J."/>
            <person name="Rhee S.-K."/>
        </authorList>
    </citation>
    <scope>NUCLEOTIDE SEQUENCE [LARGE SCALE GENOMIC DNA]</scope>
    <source>
        <strain evidence="5 6">IT5</strain>
    </source>
</reference>
<dbReference type="PROSITE" id="PS00662">
    <property type="entry name" value="T2SP_E"/>
    <property type="match status" value="1"/>
</dbReference>
<dbReference type="InterPro" id="IPR027417">
    <property type="entry name" value="P-loop_NTPase"/>
</dbReference>
<organism evidence="5 6">
    <name type="scientific">Candidatus Methylacidiphilum infernorum</name>
    <dbReference type="NCBI Taxonomy" id="511746"/>
    <lineage>
        <taxon>Bacteria</taxon>
        <taxon>Pseudomonadati</taxon>
        <taxon>Verrucomicrobiota</taxon>
        <taxon>Methylacidiphilae</taxon>
        <taxon>Methylacidiphilales</taxon>
        <taxon>Methylacidiphilaceae</taxon>
        <taxon>Methylacidiphilum (ex Ratnadevi et al. 2023)</taxon>
    </lineage>
</organism>
<keyword evidence="6" id="KW-1185">Reference proteome</keyword>
<name>A0ABX7PVK2_9BACT</name>
<comment type="similarity">
    <text evidence="1">Belongs to the GSP E family.</text>
</comment>
<keyword evidence="3" id="KW-0067">ATP-binding</keyword>
<dbReference type="CDD" id="cd01129">
    <property type="entry name" value="PulE-GspE-like"/>
    <property type="match status" value="1"/>
</dbReference>
<evidence type="ECO:0000256" key="2">
    <source>
        <dbReference type="ARBA" id="ARBA00022741"/>
    </source>
</evidence>
<dbReference type="Gene3D" id="3.30.450.90">
    <property type="match status" value="1"/>
</dbReference>
<dbReference type="PANTHER" id="PTHR30258">
    <property type="entry name" value="TYPE II SECRETION SYSTEM PROTEIN GSPE-RELATED"/>
    <property type="match status" value="1"/>
</dbReference>
<dbReference type="Pfam" id="PF00437">
    <property type="entry name" value="T2SSE"/>
    <property type="match status" value="1"/>
</dbReference>
<accession>A0ABX7PVK2</accession>
<dbReference type="SUPFAM" id="SSF52540">
    <property type="entry name" value="P-loop containing nucleoside triphosphate hydrolases"/>
    <property type="match status" value="1"/>
</dbReference>
<protein>
    <submittedName>
        <fullName evidence="5">Type II/IV secretion system protein</fullName>
    </submittedName>
</protein>
<dbReference type="EMBL" id="CP065956">
    <property type="protein sequence ID" value="QSR86860.1"/>
    <property type="molecule type" value="Genomic_DNA"/>
</dbReference>
<gene>
    <name evidence="5" type="ORF">EM20IM_00350</name>
</gene>
<dbReference type="PANTHER" id="PTHR30258:SF2">
    <property type="entry name" value="COMG OPERON PROTEIN 1"/>
    <property type="match status" value="1"/>
</dbReference>
<dbReference type="Gene3D" id="3.40.50.300">
    <property type="entry name" value="P-loop containing nucleotide triphosphate hydrolases"/>
    <property type="match status" value="1"/>
</dbReference>
<evidence type="ECO:0000256" key="1">
    <source>
        <dbReference type="ARBA" id="ARBA00006611"/>
    </source>
</evidence>
<sequence>MSFIQPIPIPLRRIDFMGIHKLHTESPNIYLIGKMKEKTFCAPPDAENEQRKTFLEAQNQLEEFLLKERLIIAENLKEWKKTDGFFDLEKALLRHSSLFSWEKWAESFNHRNGWPPLYPTDRDHPLPPSAFHPSAKKLEKEFNAIILWDNPIYIIGLLNPFRLNEVEFYVATAFPDKLRIFYLLYPADLANLILKRERGIEGFPDWEEANKEEWLKLLRLEPSFYPRVADILEEILLGKEPKMVIPEGAVQSCAVIEGFENALLWRKSQTWSWVITPEAFNSKLEDRLIEALKTKIQLVICSPSHFQKLSERAKKGTKAKGILSGDPLHIREWPQIDPNNFNKTGISLYHALMSSAIDMGASDISLEPKEEKVRVRFRIDGDYYEQAPLSRIQYQILLDRIKLFGNMAPDQKGIFQDGSSSYLYKGIRYDQRYSIVVGQGMEEYTAIRIFSSRIPTLDDLNLPPLEYSFLLWFLQNGQGMFVSTGPTGSGKTTTLYAMLNYISSTRKKIITIENPVEKYFPDAVQIEVREKAAITFASALRGIVRQDPDIIMIGEIRDRESAQIAIDAALTGHLVFSSIHATDPVGVMERMVQSFGIDRLAVSYALKLAVSQRLVSKLCPYCKKLRKATAEDLRYFPHCQVAEPTVAEAPGCQACRGTGTAGRMPILELLPFDSEIISLIENGASPNRLRAHNENRGFKPLSVQAAELFFTGTISKEEALLLLSSRSYSSLF</sequence>
<proteinExistence type="inferred from homology"/>
<feature type="domain" description="Bacterial type II secretion system protein E" evidence="4">
    <location>
        <begin position="544"/>
        <end position="558"/>
    </location>
</feature>
<dbReference type="InterPro" id="IPR001482">
    <property type="entry name" value="T2SS/T4SS_dom"/>
</dbReference>
<evidence type="ECO:0000313" key="6">
    <source>
        <dbReference type="Proteomes" id="UP000663088"/>
    </source>
</evidence>
<evidence type="ECO:0000259" key="4">
    <source>
        <dbReference type="PROSITE" id="PS00662"/>
    </source>
</evidence>
<dbReference type="Proteomes" id="UP000663088">
    <property type="component" value="Chromosome"/>
</dbReference>
<keyword evidence="2" id="KW-0547">Nucleotide-binding</keyword>
<evidence type="ECO:0000313" key="5">
    <source>
        <dbReference type="EMBL" id="QSR86860.1"/>
    </source>
</evidence>
<evidence type="ECO:0000256" key="3">
    <source>
        <dbReference type="ARBA" id="ARBA00022840"/>
    </source>
</evidence>